<name>A0ABU9AWV4_9BACT</name>
<evidence type="ECO:0000313" key="3">
    <source>
        <dbReference type="EMBL" id="MEK7952028.1"/>
    </source>
</evidence>
<dbReference type="EMBL" id="JBBUKT010000006">
    <property type="protein sequence ID" value="MEK7952028.1"/>
    <property type="molecule type" value="Genomic_DNA"/>
</dbReference>
<feature type="chain" id="PRO_5046591899" evidence="1">
    <location>
        <begin position="21"/>
        <end position="651"/>
    </location>
</feature>
<feature type="signal peptide" evidence="1">
    <location>
        <begin position="1"/>
        <end position="20"/>
    </location>
</feature>
<feature type="domain" description="Xylose isomerase-like TIM barrel" evidence="2">
    <location>
        <begin position="115"/>
        <end position="267"/>
    </location>
</feature>
<organism evidence="3 4">
    <name type="scientific">Luteolibacter soli</name>
    <dbReference type="NCBI Taxonomy" id="3135280"/>
    <lineage>
        <taxon>Bacteria</taxon>
        <taxon>Pseudomonadati</taxon>
        <taxon>Verrucomicrobiota</taxon>
        <taxon>Verrucomicrobiia</taxon>
        <taxon>Verrucomicrobiales</taxon>
        <taxon>Verrucomicrobiaceae</taxon>
        <taxon>Luteolibacter</taxon>
    </lineage>
</organism>
<dbReference type="CDD" id="cd11576">
    <property type="entry name" value="GH99_GH71_like_2"/>
    <property type="match status" value="1"/>
</dbReference>
<keyword evidence="4" id="KW-1185">Reference proteome</keyword>
<evidence type="ECO:0000313" key="4">
    <source>
        <dbReference type="Proteomes" id="UP001371305"/>
    </source>
</evidence>
<dbReference type="InterPro" id="IPR036237">
    <property type="entry name" value="Xyl_isomerase-like_sf"/>
</dbReference>
<dbReference type="InterPro" id="IPR013022">
    <property type="entry name" value="Xyl_isomerase-like_TIM-brl"/>
</dbReference>
<sequence length="651" mass="72542">MLLARLIAFTFLLCCFPVLGANPFFAMDTGITGEPVKVAETLDALGYDGLGGSGYQVTPVKDELAKRAMRLWNVYLTLDFAPGKSALTPELKKLIEDLRGHDTALWIGIHKVTGGEAAAIAGLREIADQAAPAGVKVSLYPHTGQWLERFPEAARLAGTVDRKNVGATFNLCHWLKVEGDVDPIPVIKREVARLQFVTINGADGGDTKAMGWDRLIQPLGQGTYDTAGFVRRLQEDAKWNGPVGLQAYGVKGDRQENLSRSMAAWREMNDLLDGKILCGYQGWFRCGEDGSNNGWHHYAVNGKFEPGSSAIEMWPDMSELGPGERHATAFRHADGSVAEVFSSVHPDTTRRHFSWMREYGIDGVFLQRFATSTRDPRSRGAMDQVLAHVRDSAKAEGREWALMYDLTGLKTEDFPRVMEDWQQLKVGSDPAYLHHRRKPLVSLWGLGFNDRPPSLPEWEKLIRFFKSEGFSVMLGVPCYWRTLERDSIHDAKLHELIAMADIVSPWAVGRFGTPQDAAARKKDLLEPDLAWCRERGVDYFPVIFPGFSWQNLEKSRGREAKFEAIPRLGGKFLWSQAIAARQAGARSLYVAMFDEMDEGTAIFKTSTNPPVGDSRFIAEPGLKSDHYLWLTGEIGKMLRGKIPVTEGLPAR</sequence>
<evidence type="ECO:0000259" key="2">
    <source>
        <dbReference type="Pfam" id="PF01261"/>
    </source>
</evidence>
<gene>
    <name evidence="3" type="ORF">WKV53_16050</name>
</gene>
<dbReference type="Gene3D" id="3.20.20.150">
    <property type="entry name" value="Divalent-metal-dependent TIM barrel enzymes"/>
    <property type="match status" value="1"/>
</dbReference>
<evidence type="ECO:0000256" key="1">
    <source>
        <dbReference type="SAM" id="SignalP"/>
    </source>
</evidence>
<proteinExistence type="predicted"/>
<accession>A0ABU9AWV4</accession>
<dbReference type="Pfam" id="PF01261">
    <property type="entry name" value="AP_endonuc_2"/>
    <property type="match status" value="1"/>
</dbReference>
<dbReference type="RefSeq" id="WP_341405788.1">
    <property type="nucleotide sequence ID" value="NZ_JBBUKT010000006.1"/>
</dbReference>
<dbReference type="Gene3D" id="3.20.20.80">
    <property type="entry name" value="Glycosidases"/>
    <property type="match status" value="1"/>
</dbReference>
<comment type="caution">
    <text evidence="3">The sequence shown here is derived from an EMBL/GenBank/DDBJ whole genome shotgun (WGS) entry which is preliminary data.</text>
</comment>
<protein>
    <submittedName>
        <fullName evidence="3">TIM barrel protein</fullName>
    </submittedName>
</protein>
<reference evidence="3 4" key="1">
    <citation type="submission" date="2024-04" db="EMBL/GenBank/DDBJ databases">
        <title>Luteolibacter sp. isolated from soil.</title>
        <authorList>
            <person name="An J."/>
        </authorList>
    </citation>
    <scope>NUCLEOTIDE SEQUENCE [LARGE SCALE GENOMIC DNA]</scope>
    <source>
        <strain evidence="3 4">Y139</strain>
    </source>
</reference>
<dbReference type="SUPFAM" id="SSF51658">
    <property type="entry name" value="Xylose isomerase-like"/>
    <property type="match status" value="1"/>
</dbReference>
<keyword evidence="1" id="KW-0732">Signal</keyword>
<dbReference type="Proteomes" id="UP001371305">
    <property type="component" value="Unassembled WGS sequence"/>
</dbReference>